<keyword evidence="2" id="KW-1185">Reference proteome</keyword>
<dbReference type="Proteomes" id="UP000324222">
    <property type="component" value="Unassembled WGS sequence"/>
</dbReference>
<reference evidence="1 2" key="1">
    <citation type="submission" date="2019-05" db="EMBL/GenBank/DDBJ databases">
        <title>Another draft genome of Portunus trituberculatus and its Hox gene families provides insights of decapod evolution.</title>
        <authorList>
            <person name="Jeong J.-H."/>
            <person name="Song I."/>
            <person name="Kim S."/>
            <person name="Choi T."/>
            <person name="Kim D."/>
            <person name="Ryu S."/>
            <person name="Kim W."/>
        </authorList>
    </citation>
    <scope>NUCLEOTIDE SEQUENCE [LARGE SCALE GENOMIC DNA]</scope>
    <source>
        <tissue evidence="1">Muscle</tissue>
    </source>
</reference>
<dbReference type="EMBL" id="VSRR010053116">
    <property type="protein sequence ID" value="MPC80131.1"/>
    <property type="molecule type" value="Genomic_DNA"/>
</dbReference>
<dbReference type="AlphaFoldDB" id="A0A5B7I416"/>
<organism evidence="1 2">
    <name type="scientific">Portunus trituberculatus</name>
    <name type="common">Swimming crab</name>
    <name type="synonym">Neptunus trituberculatus</name>
    <dbReference type="NCBI Taxonomy" id="210409"/>
    <lineage>
        <taxon>Eukaryota</taxon>
        <taxon>Metazoa</taxon>
        <taxon>Ecdysozoa</taxon>
        <taxon>Arthropoda</taxon>
        <taxon>Crustacea</taxon>
        <taxon>Multicrustacea</taxon>
        <taxon>Malacostraca</taxon>
        <taxon>Eumalacostraca</taxon>
        <taxon>Eucarida</taxon>
        <taxon>Decapoda</taxon>
        <taxon>Pleocyemata</taxon>
        <taxon>Brachyura</taxon>
        <taxon>Eubrachyura</taxon>
        <taxon>Portunoidea</taxon>
        <taxon>Portunidae</taxon>
        <taxon>Portuninae</taxon>
        <taxon>Portunus</taxon>
    </lineage>
</organism>
<protein>
    <submittedName>
        <fullName evidence="1">Uncharacterized protein</fullName>
    </submittedName>
</protein>
<gene>
    <name evidence="1" type="ORF">E2C01_074699</name>
</gene>
<comment type="caution">
    <text evidence="1">The sequence shown here is derived from an EMBL/GenBank/DDBJ whole genome shotgun (WGS) entry which is preliminary data.</text>
</comment>
<sequence length="79" mass="8227">MTTKYLNCNLSRVPQTSIRGFLPPSSAASPGTNSDWLLYLPTVNSSLATVTCEAAGIISMAGLQFASFHRAAIGPSPAV</sequence>
<evidence type="ECO:0000313" key="2">
    <source>
        <dbReference type="Proteomes" id="UP000324222"/>
    </source>
</evidence>
<name>A0A5B7I416_PORTR</name>
<evidence type="ECO:0000313" key="1">
    <source>
        <dbReference type="EMBL" id="MPC80131.1"/>
    </source>
</evidence>
<proteinExistence type="predicted"/>
<accession>A0A5B7I416</accession>